<dbReference type="Pfam" id="PF08597">
    <property type="entry name" value="eIF3_subunit"/>
    <property type="match status" value="1"/>
</dbReference>
<feature type="region of interest" description="Disordered" evidence="1">
    <location>
        <begin position="39"/>
        <end position="103"/>
    </location>
</feature>
<proteinExistence type="predicted"/>
<reference evidence="3" key="1">
    <citation type="journal article" date="2024" name="IScience">
        <title>Strigolactones Initiate the Formation of Haustorium-like Structures in Castilleja.</title>
        <authorList>
            <person name="Buerger M."/>
            <person name="Peterson D."/>
            <person name="Chory J."/>
        </authorList>
    </citation>
    <scope>NUCLEOTIDE SEQUENCE [LARGE SCALE GENOMIC DNA]</scope>
</reference>
<protein>
    <submittedName>
        <fullName evidence="2">Uncharacterized protein</fullName>
    </submittedName>
</protein>
<evidence type="ECO:0000256" key="1">
    <source>
        <dbReference type="SAM" id="MobiDB-lite"/>
    </source>
</evidence>
<keyword evidence="3" id="KW-1185">Reference proteome</keyword>
<sequence>MEWLLEDEELKMTLNFLTRKQHNPFHFCCICQLKDEPVPGLLKKDNKRKSNWDDEDLDDNDVKDSWEEEDEPAPAPKTESMPTEKAPKKTAAKTVEKKQKRRL</sequence>
<evidence type="ECO:0000313" key="2">
    <source>
        <dbReference type="EMBL" id="KAL3624923.1"/>
    </source>
</evidence>
<evidence type="ECO:0000313" key="3">
    <source>
        <dbReference type="Proteomes" id="UP001632038"/>
    </source>
</evidence>
<comment type="caution">
    <text evidence="2">The sequence shown here is derived from an EMBL/GenBank/DDBJ whole genome shotgun (WGS) entry which is preliminary data.</text>
</comment>
<feature type="compositionally biased region" description="Basic and acidic residues" evidence="1">
    <location>
        <begin position="39"/>
        <end position="52"/>
    </location>
</feature>
<dbReference type="EMBL" id="JAVIJP010000053">
    <property type="protein sequence ID" value="KAL3624923.1"/>
    <property type="molecule type" value="Genomic_DNA"/>
</dbReference>
<dbReference type="Proteomes" id="UP001632038">
    <property type="component" value="Unassembled WGS sequence"/>
</dbReference>
<dbReference type="AlphaFoldDB" id="A0ABD3C559"/>
<organism evidence="2 3">
    <name type="scientific">Castilleja foliolosa</name>
    <dbReference type="NCBI Taxonomy" id="1961234"/>
    <lineage>
        <taxon>Eukaryota</taxon>
        <taxon>Viridiplantae</taxon>
        <taxon>Streptophyta</taxon>
        <taxon>Embryophyta</taxon>
        <taxon>Tracheophyta</taxon>
        <taxon>Spermatophyta</taxon>
        <taxon>Magnoliopsida</taxon>
        <taxon>eudicotyledons</taxon>
        <taxon>Gunneridae</taxon>
        <taxon>Pentapetalae</taxon>
        <taxon>asterids</taxon>
        <taxon>lamiids</taxon>
        <taxon>Lamiales</taxon>
        <taxon>Orobanchaceae</taxon>
        <taxon>Pedicularideae</taxon>
        <taxon>Castillejinae</taxon>
        <taxon>Castilleja</taxon>
    </lineage>
</organism>
<name>A0ABD3C559_9LAMI</name>
<gene>
    <name evidence="2" type="ORF">CASFOL_031591</name>
</gene>
<dbReference type="InterPro" id="IPR013906">
    <property type="entry name" value="eIF3j"/>
</dbReference>
<accession>A0ABD3C559</accession>